<keyword evidence="6" id="KW-0282">Flagellum</keyword>
<dbReference type="GO" id="GO:0042597">
    <property type="term" value="C:periplasmic space"/>
    <property type="evidence" value="ECO:0007669"/>
    <property type="project" value="UniProtKB-SubCell"/>
</dbReference>
<accession>A0A0G3BNK0</accession>
<dbReference type="Gene3D" id="2.30.30.760">
    <property type="match status" value="1"/>
</dbReference>
<feature type="chain" id="PRO_5005117877" description="Flagella basal body P-ring formation protein FlgA" evidence="4">
    <location>
        <begin position="29"/>
        <end position="247"/>
    </location>
</feature>
<feature type="signal peptide" evidence="4">
    <location>
        <begin position="1"/>
        <end position="28"/>
    </location>
</feature>
<dbReference type="Pfam" id="PF17656">
    <property type="entry name" value="ChapFlgA_N"/>
    <property type="match status" value="1"/>
</dbReference>
<keyword evidence="6" id="KW-0969">Cilium</keyword>
<dbReference type="SMART" id="SM00858">
    <property type="entry name" value="SAF"/>
    <property type="match status" value="1"/>
</dbReference>
<comment type="subcellular location">
    <subcellularLocation>
        <location evidence="1 4">Periplasm</location>
    </subcellularLocation>
</comment>
<dbReference type="NCBIfam" id="TIGR03170">
    <property type="entry name" value="flgA_cterm"/>
    <property type="match status" value="1"/>
</dbReference>
<dbReference type="InterPro" id="IPR039246">
    <property type="entry name" value="Flagellar_FlgA"/>
</dbReference>
<dbReference type="InterPro" id="IPR017585">
    <property type="entry name" value="SAF_FlgA"/>
</dbReference>
<evidence type="ECO:0000256" key="1">
    <source>
        <dbReference type="ARBA" id="ARBA00004418"/>
    </source>
</evidence>
<comment type="similarity">
    <text evidence="4">Belongs to the FlgA family.</text>
</comment>
<dbReference type="InterPro" id="IPR013974">
    <property type="entry name" value="SAF"/>
</dbReference>
<keyword evidence="6" id="KW-0966">Cell projection</keyword>
<dbReference type="OrthoDB" id="8561436at2"/>
<name>A0A0G3BNK0_9BURK</name>
<feature type="domain" description="SAF" evidence="5">
    <location>
        <begin position="123"/>
        <end position="185"/>
    </location>
</feature>
<evidence type="ECO:0000313" key="6">
    <source>
        <dbReference type="EMBL" id="AKJ30977.1"/>
    </source>
</evidence>
<dbReference type="CDD" id="cd11614">
    <property type="entry name" value="SAF_CpaB_FlgA_like"/>
    <property type="match status" value="1"/>
</dbReference>
<dbReference type="PANTHER" id="PTHR36307">
    <property type="entry name" value="FLAGELLA BASAL BODY P-RING FORMATION PROTEIN FLGA"/>
    <property type="match status" value="1"/>
</dbReference>
<dbReference type="InterPro" id="IPR041231">
    <property type="entry name" value="FlgA_N"/>
</dbReference>
<dbReference type="AlphaFoldDB" id="A0A0G3BNK0"/>
<dbReference type="PANTHER" id="PTHR36307:SF1">
    <property type="entry name" value="FLAGELLA BASAL BODY P-RING FORMATION PROTEIN FLGA"/>
    <property type="match status" value="1"/>
</dbReference>
<protein>
    <recommendedName>
        <fullName evidence="4">Flagella basal body P-ring formation protein FlgA</fullName>
    </recommendedName>
</protein>
<keyword evidence="4" id="KW-1005">Bacterial flagellum biogenesis</keyword>
<keyword evidence="2 4" id="KW-0732">Signal</keyword>
<evidence type="ECO:0000313" key="7">
    <source>
        <dbReference type="Proteomes" id="UP000035352"/>
    </source>
</evidence>
<dbReference type="Gene3D" id="3.90.1210.10">
    <property type="entry name" value="Antifreeze-like/N-acetylneuraminic acid synthase C-terminal domain"/>
    <property type="match status" value="1"/>
</dbReference>
<dbReference type="EMBL" id="CP011371">
    <property type="protein sequence ID" value="AKJ30977.1"/>
    <property type="molecule type" value="Genomic_DNA"/>
</dbReference>
<dbReference type="STRING" id="413882.AAW51_4286"/>
<dbReference type="GO" id="GO:0044780">
    <property type="term" value="P:bacterial-type flagellum assembly"/>
    <property type="evidence" value="ECO:0007669"/>
    <property type="project" value="InterPro"/>
</dbReference>
<dbReference type="KEGG" id="pbh:AAW51_4286"/>
<dbReference type="Proteomes" id="UP000035352">
    <property type="component" value="Chromosome"/>
</dbReference>
<sequence length="247" mass="26031">MKPAPRPLLHIAGLSLALWGGVAGSATAGEVTANIETTLREAAQAHARQKTAAAAGSPAPRFTRIEVSVGELDSRLKLAPCVRMEPYMPAGLRPWGRTRIGVRCVEGPTRWNVFLPVTVRVFAEAWVARGPLSAGTVLSLDHLQRGETDLAAAVSPAVTDAGVVAGRTLARPLVEGEVLKLSDLRPKQWFGIGDTVKVIAVGQGFTVHGEGRAMAPGLEGQAVRIRTDSGRIITGFASAERTVEVPL</sequence>
<comment type="function">
    <text evidence="4">Involved in the assembly process of the P-ring formation. It may associate with FlgF on the rod constituting a structure essential for the P-ring assembly or may act as a modulator protein for the P-ring assembly.</text>
</comment>
<evidence type="ECO:0000256" key="4">
    <source>
        <dbReference type="RuleBase" id="RU362063"/>
    </source>
</evidence>
<proteinExistence type="inferred from homology"/>
<evidence type="ECO:0000259" key="5">
    <source>
        <dbReference type="SMART" id="SM00858"/>
    </source>
</evidence>
<dbReference type="Pfam" id="PF13144">
    <property type="entry name" value="ChapFlgA"/>
    <property type="match status" value="1"/>
</dbReference>
<gene>
    <name evidence="6" type="primary">flgA</name>
    <name evidence="6" type="ORF">AAW51_4286</name>
</gene>
<keyword evidence="7" id="KW-1185">Reference proteome</keyword>
<reference evidence="6 7" key="1">
    <citation type="submission" date="2015-05" db="EMBL/GenBank/DDBJ databases">
        <authorList>
            <person name="Tang B."/>
            <person name="Yu Y."/>
        </authorList>
    </citation>
    <scope>NUCLEOTIDE SEQUENCE [LARGE SCALE GENOMIC DNA]</scope>
    <source>
        <strain evidence="6 7">DSM 7029</strain>
    </source>
</reference>
<evidence type="ECO:0000256" key="3">
    <source>
        <dbReference type="ARBA" id="ARBA00022764"/>
    </source>
</evidence>
<organism evidence="6 7">
    <name type="scientific">Caldimonas brevitalea</name>
    <dbReference type="NCBI Taxonomy" id="413882"/>
    <lineage>
        <taxon>Bacteria</taxon>
        <taxon>Pseudomonadati</taxon>
        <taxon>Pseudomonadota</taxon>
        <taxon>Betaproteobacteria</taxon>
        <taxon>Burkholderiales</taxon>
        <taxon>Sphaerotilaceae</taxon>
        <taxon>Caldimonas</taxon>
    </lineage>
</organism>
<dbReference type="RefSeq" id="WP_047196212.1">
    <property type="nucleotide sequence ID" value="NZ_CP011371.1"/>
</dbReference>
<evidence type="ECO:0000256" key="2">
    <source>
        <dbReference type="ARBA" id="ARBA00022729"/>
    </source>
</evidence>
<keyword evidence="3 4" id="KW-0574">Periplasm</keyword>